<proteinExistence type="predicted"/>
<accession>A0A6J5SV76</accession>
<reference evidence="1" key="1">
    <citation type="submission" date="2020-05" db="EMBL/GenBank/DDBJ databases">
        <authorList>
            <person name="Chiriac C."/>
            <person name="Salcher M."/>
            <person name="Ghai R."/>
            <person name="Kavagutti S V."/>
        </authorList>
    </citation>
    <scope>NUCLEOTIDE SEQUENCE</scope>
</reference>
<name>A0A6J5SV76_9CAUD</name>
<dbReference type="EMBL" id="LR797479">
    <property type="protein sequence ID" value="CAB4219438.1"/>
    <property type="molecule type" value="Genomic_DNA"/>
</dbReference>
<gene>
    <name evidence="1" type="ORF">UFOVP1619_39</name>
</gene>
<protein>
    <submittedName>
        <fullName evidence="1">Uncharacterized protein</fullName>
    </submittedName>
</protein>
<organism evidence="1">
    <name type="scientific">uncultured Caudovirales phage</name>
    <dbReference type="NCBI Taxonomy" id="2100421"/>
    <lineage>
        <taxon>Viruses</taxon>
        <taxon>Duplodnaviria</taxon>
        <taxon>Heunggongvirae</taxon>
        <taxon>Uroviricota</taxon>
        <taxon>Caudoviricetes</taxon>
        <taxon>Peduoviridae</taxon>
        <taxon>Maltschvirus</taxon>
        <taxon>Maltschvirus maltsch</taxon>
    </lineage>
</organism>
<sequence length="116" mass="11661">MDYTFKAPSLAVIGNALAVLQASGLVGANSGPANMLGPFSVDDAKGNILFRYGVGRAAVGATAPDGSKITIPAIGEPDMVYITIRADDVAIPFDPAALGLIATTAEESAAVLGVWA</sequence>
<evidence type="ECO:0000313" key="1">
    <source>
        <dbReference type="EMBL" id="CAB4219438.1"/>
    </source>
</evidence>